<evidence type="ECO:0000256" key="1">
    <source>
        <dbReference type="SAM" id="MobiDB-lite"/>
    </source>
</evidence>
<dbReference type="Proteomes" id="UP001175227">
    <property type="component" value="Unassembled WGS sequence"/>
</dbReference>
<dbReference type="AlphaFoldDB" id="A0AA39PDE7"/>
<evidence type="ECO:0000313" key="3">
    <source>
        <dbReference type="Proteomes" id="UP001175227"/>
    </source>
</evidence>
<gene>
    <name evidence="2" type="ORF">IW261DRAFT_1023510</name>
</gene>
<organism evidence="2 3">
    <name type="scientific">Armillaria novae-zelandiae</name>
    <dbReference type="NCBI Taxonomy" id="153914"/>
    <lineage>
        <taxon>Eukaryota</taxon>
        <taxon>Fungi</taxon>
        <taxon>Dikarya</taxon>
        <taxon>Basidiomycota</taxon>
        <taxon>Agaricomycotina</taxon>
        <taxon>Agaricomycetes</taxon>
        <taxon>Agaricomycetidae</taxon>
        <taxon>Agaricales</taxon>
        <taxon>Marasmiineae</taxon>
        <taxon>Physalacriaceae</taxon>
        <taxon>Armillaria</taxon>
    </lineage>
</organism>
<protein>
    <submittedName>
        <fullName evidence="2">Uncharacterized protein</fullName>
    </submittedName>
</protein>
<reference evidence="2" key="1">
    <citation type="submission" date="2023-06" db="EMBL/GenBank/DDBJ databases">
        <authorList>
            <consortium name="Lawrence Berkeley National Laboratory"/>
            <person name="Ahrendt S."/>
            <person name="Sahu N."/>
            <person name="Indic B."/>
            <person name="Wong-Bajracharya J."/>
            <person name="Merenyi Z."/>
            <person name="Ke H.-M."/>
            <person name="Monk M."/>
            <person name="Kocsube S."/>
            <person name="Drula E."/>
            <person name="Lipzen A."/>
            <person name="Balint B."/>
            <person name="Henrissat B."/>
            <person name="Andreopoulos B."/>
            <person name="Martin F.M."/>
            <person name="Harder C.B."/>
            <person name="Rigling D."/>
            <person name="Ford K.L."/>
            <person name="Foster G.D."/>
            <person name="Pangilinan J."/>
            <person name="Papanicolaou A."/>
            <person name="Barry K."/>
            <person name="LaButti K."/>
            <person name="Viragh M."/>
            <person name="Koriabine M."/>
            <person name="Yan M."/>
            <person name="Riley R."/>
            <person name="Champramary S."/>
            <person name="Plett K.L."/>
            <person name="Tsai I.J."/>
            <person name="Slot J."/>
            <person name="Sipos G."/>
            <person name="Plett J."/>
            <person name="Nagy L.G."/>
            <person name="Grigoriev I.V."/>
        </authorList>
    </citation>
    <scope>NUCLEOTIDE SEQUENCE</scope>
    <source>
        <strain evidence="2">ICMP 16352</strain>
    </source>
</reference>
<dbReference type="EMBL" id="JAUEPR010000007">
    <property type="protein sequence ID" value="KAK0482215.1"/>
    <property type="molecule type" value="Genomic_DNA"/>
</dbReference>
<accession>A0AA39PDE7</accession>
<comment type="caution">
    <text evidence="2">The sequence shown here is derived from an EMBL/GenBank/DDBJ whole genome shotgun (WGS) entry which is preliminary data.</text>
</comment>
<name>A0AA39PDE7_9AGAR</name>
<evidence type="ECO:0000313" key="2">
    <source>
        <dbReference type="EMBL" id="KAK0482215.1"/>
    </source>
</evidence>
<sequence>MLRLENFPLHPAHIAFQNSPSYLSYFCDLEPDDDCLRLTSPQWLGAEQSKRLTSSSDDEFHFQPSRPKKSPTMRPYNDEASSLRRMPNHRGSHSTGSTPLLRSTRDIANNEFYRGFLSPVDWSMPPPVDLHTLRTNLMASTSYRYSFIADCTCHPGKYHEPRGTRT</sequence>
<feature type="region of interest" description="Disordered" evidence="1">
    <location>
        <begin position="49"/>
        <end position="103"/>
    </location>
</feature>
<keyword evidence="3" id="KW-1185">Reference proteome</keyword>
<proteinExistence type="predicted"/>